<evidence type="ECO:0000313" key="2">
    <source>
        <dbReference type="Proteomes" id="UP000320591"/>
    </source>
</evidence>
<reference evidence="1 2" key="1">
    <citation type="journal article" date="2019" name="Environ. Microbiol.">
        <title>The phytopathogenic nature of Dickeya aquatica 174/2 and the dynamic early evolution of Dickeya pathogenicity.</title>
        <authorList>
            <person name="Duprey A."/>
            <person name="Taib N."/>
            <person name="Leonard S."/>
            <person name="Garin T."/>
            <person name="Flandrois J.P."/>
            <person name="Nasser W."/>
            <person name="Brochier-Armanet C."/>
            <person name="Reverchon S."/>
        </authorList>
    </citation>
    <scope>NUCLEOTIDE SEQUENCE [LARGE SCALE GENOMIC DNA]</scope>
    <source>
        <strain evidence="1 2">NCPPB 569</strain>
    </source>
</reference>
<gene>
    <name evidence="1" type="ORF">Dpoa569_0003442</name>
</gene>
<dbReference type="Proteomes" id="UP000320591">
    <property type="component" value="Chromosome"/>
</dbReference>
<accession>A0A5B8IB56</accession>
<sequence length="281" mass="31929">MAHADIPGRFFPLDEQGFIVNDTSAHHFPAAFGARLVSAFQQWFPKTLRAVYLRGSVARGTQVPYLSDLDAFAVVADGCPTTPLTADDALTVELHQLLPGLTELEFTTCQEKDVLGNYLGVWPFFIKTQSLLLYGHDYARQLAPYRPGVAIMGEALWLSQRMAEYQRRLRQPEWQAKPRLMCEWIMKAVVRAAFELTMEQQRCYTRDLSLCCQVFCRQYPQQADLCRQAVAWAIEPDDCLAEQQQLLAAFCPWIEQQLQVLLAQHQVDPADYQLAPAVEEG</sequence>
<dbReference type="EMBL" id="CP042220">
    <property type="protein sequence ID" value="QDX31421.1"/>
    <property type="molecule type" value="Genomic_DNA"/>
</dbReference>
<dbReference type="CDD" id="cd05403">
    <property type="entry name" value="NT_KNTase_like"/>
    <property type="match status" value="1"/>
</dbReference>
<name>A0A5B8IB56_9GAMM</name>
<organism evidence="1 2">
    <name type="scientific">Dickeya poaceiphila</name>
    <dbReference type="NCBI Taxonomy" id="568768"/>
    <lineage>
        <taxon>Bacteria</taxon>
        <taxon>Pseudomonadati</taxon>
        <taxon>Pseudomonadota</taxon>
        <taxon>Gammaproteobacteria</taxon>
        <taxon>Enterobacterales</taxon>
        <taxon>Pectobacteriaceae</taxon>
        <taxon>Dickeya</taxon>
    </lineage>
</organism>
<dbReference type="AlphaFoldDB" id="A0A5B8IB56"/>
<dbReference type="Gene3D" id="3.30.460.10">
    <property type="entry name" value="Beta Polymerase, domain 2"/>
    <property type="match status" value="1"/>
</dbReference>
<proteinExistence type="predicted"/>
<dbReference type="STRING" id="568768.GCA_000406125_00506"/>
<dbReference type="GO" id="GO:0016740">
    <property type="term" value="F:transferase activity"/>
    <property type="evidence" value="ECO:0007669"/>
    <property type="project" value="UniProtKB-KW"/>
</dbReference>
<dbReference type="InterPro" id="IPR043519">
    <property type="entry name" value="NT_sf"/>
</dbReference>
<dbReference type="RefSeq" id="WP_042868368.1">
    <property type="nucleotide sequence ID" value="NZ_CM001975.1"/>
</dbReference>
<keyword evidence="1" id="KW-0808">Transferase</keyword>
<evidence type="ECO:0000313" key="1">
    <source>
        <dbReference type="EMBL" id="QDX31421.1"/>
    </source>
</evidence>
<dbReference type="OrthoDB" id="3422944at2"/>
<dbReference type="KEGG" id="dic:Dpoa569_0003442"/>
<dbReference type="SUPFAM" id="SSF81301">
    <property type="entry name" value="Nucleotidyltransferase"/>
    <property type="match status" value="1"/>
</dbReference>
<protein>
    <submittedName>
        <fullName evidence="1">Nucleotidyltransferase domain-containing protein</fullName>
    </submittedName>
</protein>
<keyword evidence="2" id="KW-1185">Reference proteome</keyword>